<gene>
    <name evidence="1" type="ORF">SSPO_004250</name>
</gene>
<accession>A0A499UUZ3</accession>
<dbReference type="Proteomes" id="UP000463951">
    <property type="component" value="Chromosome"/>
</dbReference>
<dbReference type="AlphaFoldDB" id="A0A499UUZ3"/>
<sequence length="112" mass="11601">MRRGDDGVAVSADACGEGVEAGQVVSADRVEPLREPVASALGENLGEGPDMSGECVQLGTVGQDGLEAELFHLGEESGCRSIQPATVRGDGGDAGSGSAERRLVRKYARTRW</sequence>
<evidence type="ECO:0000313" key="1">
    <source>
        <dbReference type="EMBL" id="BBJ37707.1"/>
    </source>
</evidence>
<reference evidence="1 2" key="1">
    <citation type="journal article" date="2020" name="Int. J. Syst. Evol. Microbiol.">
        <title>Reclassification of Streptomyces castelarensis and Streptomyces sporoclivatus as later heterotypic synonyms of Streptomyces antimycoticus.</title>
        <authorList>
            <person name="Komaki H."/>
            <person name="Tamura T."/>
        </authorList>
    </citation>
    <scope>NUCLEOTIDE SEQUENCE [LARGE SCALE GENOMIC DNA]</scope>
    <source>
        <strain evidence="1 2">NBRC 100767</strain>
    </source>
</reference>
<organism evidence="1 2">
    <name type="scientific">Streptomyces antimycoticus</name>
    <dbReference type="NCBI Taxonomy" id="68175"/>
    <lineage>
        <taxon>Bacteria</taxon>
        <taxon>Bacillati</taxon>
        <taxon>Actinomycetota</taxon>
        <taxon>Actinomycetes</taxon>
        <taxon>Kitasatosporales</taxon>
        <taxon>Streptomycetaceae</taxon>
        <taxon>Streptomyces</taxon>
        <taxon>Streptomyces violaceusniger group</taxon>
    </lineage>
</organism>
<proteinExistence type="predicted"/>
<protein>
    <submittedName>
        <fullName evidence="1">Uncharacterized protein</fullName>
    </submittedName>
</protein>
<evidence type="ECO:0000313" key="2">
    <source>
        <dbReference type="Proteomes" id="UP000463951"/>
    </source>
</evidence>
<name>A0A499UUZ3_9ACTN</name>
<dbReference type="EMBL" id="AP019620">
    <property type="protein sequence ID" value="BBJ37707.1"/>
    <property type="molecule type" value="Genomic_DNA"/>
</dbReference>